<reference evidence="9" key="1">
    <citation type="journal article" date="2016" name="Genome Biol. Evol.">
        <title>Comparative 'omics' of the Fusarium fujikuroi species complex highlights differences in genetic potential and metabolite synthesis.</title>
        <authorList>
            <person name="Niehaus E.-M."/>
            <person name="Muensterkoetter M."/>
            <person name="Proctor R.H."/>
            <person name="Brown D.W."/>
            <person name="Sharon A."/>
            <person name="Idan Y."/>
            <person name="Oren-Young L."/>
            <person name="Sieber C.M."/>
            <person name="Novak O."/>
            <person name="Pencik A."/>
            <person name="Tarkowska D."/>
            <person name="Hromadova K."/>
            <person name="Freeman S."/>
            <person name="Maymon M."/>
            <person name="Elazar M."/>
            <person name="Youssef S.A."/>
            <person name="El-Shabrawy E.S.M."/>
            <person name="Shalaby A.B.A."/>
            <person name="Houterman P."/>
            <person name="Brock N.L."/>
            <person name="Burkhardt I."/>
            <person name="Tsavkelova E.A."/>
            <person name="Dickschat J.S."/>
            <person name="Galuszka P."/>
            <person name="Gueldener U."/>
            <person name="Tudzynski B."/>
        </authorList>
    </citation>
    <scope>NUCLEOTIDE SEQUENCE [LARGE SCALE GENOMIC DNA]</scope>
    <source>
        <strain evidence="9">ET1</strain>
    </source>
</reference>
<keyword evidence="3 6" id="KW-0547">Nucleotide-binding</keyword>
<dbReference type="InterPro" id="IPR011009">
    <property type="entry name" value="Kinase-like_dom_sf"/>
</dbReference>
<feature type="binding site" evidence="6">
    <location>
        <position position="87"/>
    </location>
    <ligand>
        <name>ATP</name>
        <dbReference type="ChEBI" id="CHEBI:30616"/>
    </ligand>
</feature>
<dbReference type="Gene3D" id="3.30.200.20">
    <property type="entry name" value="Phosphorylase Kinase, domain 1"/>
    <property type="match status" value="1"/>
</dbReference>
<gene>
    <name evidence="8" type="ORF">FPRO_11505</name>
</gene>
<dbReference type="InterPro" id="IPR000719">
    <property type="entry name" value="Prot_kinase_dom"/>
</dbReference>
<keyword evidence="1" id="KW-0723">Serine/threonine-protein kinase</keyword>
<evidence type="ECO:0000256" key="5">
    <source>
        <dbReference type="ARBA" id="ARBA00022840"/>
    </source>
</evidence>
<evidence type="ECO:0000256" key="4">
    <source>
        <dbReference type="ARBA" id="ARBA00022777"/>
    </source>
</evidence>
<keyword evidence="2" id="KW-0808">Transferase</keyword>
<dbReference type="PANTHER" id="PTHR45646:SF11">
    <property type="entry name" value="SERINE_THREONINE-PROTEIN KINASE DOA"/>
    <property type="match status" value="1"/>
</dbReference>
<evidence type="ECO:0000256" key="2">
    <source>
        <dbReference type="ARBA" id="ARBA00022679"/>
    </source>
</evidence>
<dbReference type="Pfam" id="PF00069">
    <property type="entry name" value="Pkinase"/>
    <property type="match status" value="1"/>
</dbReference>
<accession>A0A1L7W078</accession>
<dbReference type="GO" id="GO:0005524">
    <property type="term" value="F:ATP binding"/>
    <property type="evidence" value="ECO:0007669"/>
    <property type="project" value="UniProtKB-UniRule"/>
</dbReference>
<dbReference type="InterPro" id="IPR051175">
    <property type="entry name" value="CLK_kinases"/>
</dbReference>
<dbReference type="VEuPathDB" id="FungiDB:FPRO_11505"/>
<sequence>MTTQDSETVDTTASSSIWGDFVDSDGECDVEDTCEPLDRYEEGLYLPICIGEVIADRYRIEHKLGYGGFSTVWMAHDMDRGKDVALKIMTANFGGEREFLMQNEIINCVSDTSRLLIYQDAFLLPGAGRNPHRVLVFPLKGPNLREITPGRLLQLCAGQLLNSYSKHLKHCMTVEWYIEVDLNSANVMFGLSSFEPGADISTKYQILGRPQKMEFPTDQEMWKKGQLVAPMSPKDSFVVQDTITLGDFGLTIRSGTEVDFKLQGTIGYRAPELMHGINPTFASDMWSYTCVFAELYLKWPLFGHGFFGGGLRFIVGLLIRVLGPMPLSWKGLYEGGGELDDSWYDQSRVPEPGMSLESRITQSRDTVEPAEQQLVLSILRRGFSYLPEERLSAGELLEDASFKALMEMYGL</sequence>
<dbReference type="AlphaFoldDB" id="A0A1L7W078"/>
<keyword evidence="4" id="KW-0418">Kinase</keyword>
<evidence type="ECO:0000313" key="8">
    <source>
        <dbReference type="EMBL" id="CZR46058.1"/>
    </source>
</evidence>
<keyword evidence="9" id="KW-1185">Reference proteome</keyword>
<dbReference type="InterPro" id="IPR017441">
    <property type="entry name" value="Protein_kinase_ATP_BS"/>
</dbReference>
<organism evidence="8 9">
    <name type="scientific">Fusarium proliferatum (strain ET1)</name>
    <name type="common">Orchid endophyte fungus</name>
    <dbReference type="NCBI Taxonomy" id="1227346"/>
    <lineage>
        <taxon>Eukaryota</taxon>
        <taxon>Fungi</taxon>
        <taxon>Dikarya</taxon>
        <taxon>Ascomycota</taxon>
        <taxon>Pezizomycotina</taxon>
        <taxon>Sordariomycetes</taxon>
        <taxon>Hypocreomycetidae</taxon>
        <taxon>Hypocreales</taxon>
        <taxon>Nectriaceae</taxon>
        <taxon>Fusarium</taxon>
        <taxon>Fusarium fujikuroi species complex</taxon>
    </lineage>
</organism>
<keyword evidence="5 6" id="KW-0067">ATP-binding</keyword>
<dbReference type="PROSITE" id="PS50011">
    <property type="entry name" value="PROTEIN_KINASE_DOM"/>
    <property type="match status" value="1"/>
</dbReference>
<name>A0A1L7W078_FUSPR</name>
<dbReference type="GeneID" id="42056374"/>
<dbReference type="PANTHER" id="PTHR45646">
    <property type="entry name" value="SERINE/THREONINE-PROTEIN KINASE DOA-RELATED"/>
    <property type="match status" value="1"/>
</dbReference>
<dbReference type="GO" id="GO:0004674">
    <property type="term" value="F:protein serine/threonine kinase activity"/>
    <property type="evidence" value="ECO:0007669"/>
    <property type="project" value="UniProtKB-KW"/>
</dbReference>
<evidence type="ECO:0000313" key="9">
    <source>
        <dbReference type="Proteomes" id="UP000183971"/>
    </source>
</evidence>
<comment type="caution">
    <text evidence="8">The sequence shown here is derived from an EMBL/GenBank/DDBJ whole genome shotgun (WGS) entry which is preliminary data.</text>
</comment>
<evidence type="ECO:0000256" key="1">
    <source>
        <dbReference type="ARBA" id="ARBA00022527"/>
    </source>
</evidence>
<dbReference type="GO" id="GO:0005634">
    <property type="term" value="C:nucleus"/>
    <property type="evidence" value="ECO:0007669"/>
    <property type="project" value="TreeGrafter"/>
</dbReference>
<evidence type="ECO:0000256" key="6">
    <source>
        <dbReference type="PROSITE-ProRule" id="PRU10141"/>
    </source>
</evidence>
<dbReference type="SUPFAM" id="SSF56112">
    <property type="entry name" value="Protein kinase-like (PK-like)"/>
    <property type="match status" value="1"/>
</dbReference>
<protein>
    <recommendedName>
        <fullName evidence="7">Protein kinase domain-containing protein</fullName>
    </recommendedName>
</protein>
<dbReference type="GO" id="GO:0043484">
    <property type="term" value="P:regulation of RNA splicing"/>
    <property type="evidence" value="ECO:0007669"/>
    <property type="project" value="TreeGrafter"/>
</dbReference>
<dbReference type="PROSITE" id="PS00107">
    <property type="entry name" value="PROTEIN_KINASE_ATP"/>
    <property type="match status" value="1"/>
</dbReference>
<dbReference type="SMART" id="SM00220">
    <property type="entry name" value="S_TKc"/>
    <property type="match status" value="1"/>
</dbReference>
<dbReference type="Gene3D" id="1.10.510.10">
    <property type="entry name" value="Transferase(Phosphotransferase) domain 1"/>
    <property type="match status" value="1"/>
</dbReference>
<dbReference type="Proteomes" id="UP000183971">
    <property type="component" value="Unassembled WGS sequence"/>
</dbReference>
<feature type="domain" description="Protein kinase" evidence="7">
    <location>
        <begin position="58"/>
        <end position="402"/>
    </location>
</feature>
<proteinExistence type="predicted"/>
<evidence type="ECO:0000256" key="3">
    <source>
        <dbReference type="ARBA" id="ARBA00022741"/>
    </source>
</evidence>
<dbReference type="EMBL" id="FJOF01000010">
    <property type="protein sequence ID" value="CZR46058.1"/>
    <property type="molecule type" value="Genomic_DNA"/>
</dbReference>
<dbReference type="RefSeq" id="XP_031086592.1">
    <property type="nucleotide sequence ID" value="XM_031220988.1"/>
</dbReference>
<evidence type="ECO:0000259" key="7">
    <source>
        <dbReference type="PROSITE" id="PS50011"/>
    </source>
</evidence>